<organism evidence="3 4">
    <name type="scientific">Salmonirosea aquatica</name>
    <dbReference type="NCBI Taxonomy" id="2654236"/>
    <lineage>
        <taxon>Bacteria</taxon>
        <taxon>Pseudomonadati</taxon>
        <taxon>Bacteroidota</taxon>
        <taxon>Cytophagia</taxon>
        <taxon>Cytophagales</taxon>
        <taxon>Spirosomataceae</taxon>
        <taxon>Salmonirosea</taxon>
    </lineage>
</organism>
<dbReference type="InterPro" id="IPR022996">
    <property type="entry name" value="UPF0310"/>
</dbReference>
<comment type="similarity">
    <text evidence="1">Belongs to the UPF0310 family.</text>
</comment>
<proteinExistence type="inferred from homology"/>
<keyword evidence="4" id="KW-1185">Reference proteome</keyword>
<dbReference type="InterPro" id="IPR015947">
    <property type="entry name" value="PUA-like_sf"/>
</dbReference>
<evidence type="ECO:0000313" key="3">
    <source>
        <dbReference type="EMBL" id="MPR35510.1"/>
    </source>
</evidence>
<dbReference type="CDD" id="cd21132">
    <property type="entry name" value="EVE-like"/>
    <property type="match status" value="1"/>
</dbReference>
<reference evidence="3 4" key="1">
    <citation type="submission" date="2019-10" db="EMBL/GenBank/DDBJ databases">
        <title>Draft Genome Sequence of Cytophagaceae sp. SJW1-29.</title>
        <authorList>
            <person name="Choi A."/>
        </authorList>
    </citation>
    <scope>NUCLEOTIDE SEQUENCE [LARGE SCALE GENOMIC DNA]</scope>
    <source>
        <strain evidence="3 4">SJW1-29</strain>
    </source>
</reference>
<dbReference type="EMBL" id="WHLY01000002">
    <property type="protein sequence ID" value="MPR35510.1"/>
    <property type="molecule type" value="Genomic_DNA"/>
</dbReference>
<evidence type="ECO:0000259" key="2">
    <source>
        <dbReference type="Pfam" id="PF01878"/>
    </source>
</evidence>
<dbReference type="AlphaFoldDB" id="A0A7C9FEE5"/>
<dbReference type="Gene3D" id="3.10.590.10">
    <property type="entry name" value="ph1033 like domains"/>
    <property type="match status" value="1"/>
</dbReference>
<gene>
    <name evidence="3" type="ORF">GBK04_19690</name>
</gene>
<name>A0A7C9FEE5_9BACT</name>
<comment type="caution">
    <text evidence="3">The sequence shown here is derived from an EMBL/GenBank/DDBJ whole genome shotgun (WGS) entry which is preliminary data.</text>
</comment>
<sequence>MTRYFLIAASRDHVLGGVKNGFAQAGHGRRDYISKPAKGDWVVYYSAKEKIDETTPCQKFTAFGQVTDDEPYQPDPNSDFKPYRRDVEYQPGQEAEIRPLLEKLSFIKNKKQWGFYLMGGFREIPKEDFEVIIDAMTN</sequence>
<dbReference type="SUPFAM" id="SSF88697">
    <property type="entry name" value="PUA domain-like"/>
    <property type="match status" value="1"/>
</dbReference>
<dbReference type="Proteomes" id="UP000479293">
    <property type="component" value="Unassembled WGS sequence"/>
</dbReference>
<dbReference type="Pfam" id="PF01878">
    <property type="entry name" value="EVE"/>
    <property type="match status" value="1"/>
</dbReference>
<feature type="domain" description="EVE" evidence="2">
    <location>
        <begin position="3"/>
        <end position="134"/>
    </location>
</feature>
<dbReference type="HAMAP" id="MF_00771">
    <property type="entry name" value="UPF0310"/>
    <property type="match status" value="1"/>
</dbReference>
<dbReference type="RefSeq" id="WP_152762631.1">
    <property type="nucleotide sequence ID" value="NZ_WHLY01000002.1"/>
</dbReference>
<protein>
    <recommendedName>
        <fullName evidence="1">UPF0310 protein GBK04_19690</fullName>
    </recommendedName>
</protein>
<evidence type="ECO:0000256" key="1">
    <source>
        <dbReference type="HAMAP-Rule" id="MF_00771"/>
    </source>
</evidence>
<evidence type="ECO:0000313" key="4">
    <source>
        <dbReference type="Proteomes" id="UP000479293"/>
    </source>
</evidence>
<accession>A0A7C9FEE5</accession>
<dbReference type="InterPro" id="IPR002740">
    <property type="entry name" value="EVE_domain"/>
</dbReference>